<evidence type="ECO:0000313" key="2">
    <source>
        <dbReference type="Proteomes" id="UP001301388"/>
    </source>
</evidence>
<dbReference type="EMBL" id="JAYGIE010000072">
    <property type="protein sequence ID" value="MEA5478239.1"/>
    <property type="molecule type" value="Genomic_DNA"/>
</dbReference>
<proteinExistence type="predicted"/>
<keyword evidence="2" id="KW-1185">Reference proteome</keyword>
<evidence type="ECO:0000313" key="1">
    <source>
        <dbReference type="EMBL" id="MEA5478239.1"/>
    </source>
</evidence>
<dbReference type="RefSeq" id="WP_281008339.1">
    <property type="nucleotide sequence ID" value="NZ_JAYGIE010000072.1"/>
</dbReference>
<accession>A0ABU5TJ47</accession>
<reference evidence="1 2" key="1">
    <citation type="submission" date="2023-12" db="EMBL/GenBank/DDBJ databases">
        <title>Baltic Sea Cyanobacteria.</title>
        <authorList>
            <person name="Delbaje E."/>
            <person name="Fewer D.P."/>
            <person name="Shishido T.K."/>
        </authorList>
    </citation>
    <scope>NUCLEOTIDE SEQUENCE [LARGE SCALE GENOMIC DNA]</scope>
    <source>
        <strain evidence="1 2">UHCC 0370</strain>
    </source>
</reference>
<protein>
    <submittedName>
        <fullName evidence="1">Uncharacterized protein</fullName>
    </submittedName>
</protein>
<comment type="caution">
    <text evidence="1">The sequence shown here is derived from an EMBL/GenBank/DDBJ whole genome shotgun (WGS) entry which is preliminary data.</text>
</comment>
<sequence length="44" mass="4870">MSLKERRSLFDFDEAAIAILGIEGAIPLQLKLKLCARILNILAT</sequence>
<dbReference type="Proteomes" id="UP001301388">
    <property type="component" value="Unassembled WGS sequence"/>
</dbReference>
<name>A0ABU5TJ47_9CYAN</name>
<gene>
    <name evidence="1" type="ORF">VB774_11490</name>
</gene>
<organism evidence="1 2">
    <name type="scientific">Pseudanabaena galeata UHCC 0370</name>
    <dbReference type="NCBI Taxonomy" id="3110310"/>
    <lineage>
        <taxon>Bacteria</taxon>
        <taxon>Bacillati</taxon>
        <taxon>Cyanobacteriota</taxon>
        <taxon>Cyanophyceae</taxon>
        <taxon>Pseudanabaenales</taxon>
        <taxon>Pseudanabaenaceae</taxon>
        <taxon>Pseudanabaena</taxon>
    </lineage>
</organism>